<evidence type="ECO:0000313" key="2">
    <source>
        <dbReference type="EMBL" id="PMD20269.1"/>
    </source>
</evidence>
<feature type="region of interest" description="Disordered" evidence="1">
    <location>
        <begin position="165"/>
        <end position="196"/>
    </location>
</feature>
<sequence>MNITIHDPVLWRDMQIDSDVPPYSKSPNGTHFKDPEDAKHSTMLVPCIPPHGFHPWTGAPEEEPEETLRCWCHERASISQRCCLQSRLSICESWVSPPARPYIEDSPKYSVLHTAIPDGPSRGDRSAVAVSGPAYNAAYRSGSSTHRNALTTVRSYKDRRCKVGSEVPESLPGTISSGMQRHESTRRLGPWDMYSS</sequence>
<proteinExistence type="predicted"/>
<name>A0A2J6Q1W6_9HELO</name>
<organism evidence="2 3">
    <name type="scientific">Hyaloscypha hepaticicola</name>
    <dbReference type="NCBI Taxonomy" id="2082293"/>
    <lineage>
        <taxon>Eukaryota</taxon>
        <taxon>Fungi</taxon>
        <taxon>Dikarya</taxon>
        <taxon>Ascomycota</taxon>
        <taxon>Pezizomycotina</taxon>
        <taxon>Leotiomycetes</taxon>
        <taxon>Helotiales</taxon>
        <taxon>Hyaloscyphaceae</taxon>
        <taxon>Hyaloscypha</taxon>
    </lineage>
</organism>
<dbReference type="AlphaFoldDB" id="A0A2J6Q1W6"/>
<reference evidence="2 3" key="1">
    <citation type="submission" date="2016-05" db="EMBL/GenBank/DDBJ databases">
        <title>A degradative enzymes factory behind the ericoid mycorrhizal symbiosis.</title>
        <authorList>
            <consortium name="DOE Joint Genome Institute"/>
            <person name="Martino E."/>
            <person name="Morin E."/>
            <person name="Grelet G."/>
            <person name="Kuo A."/>
            <person name="Kohler A."/>
            <person name="Daghino S."/>
            <person name="Barry K."/>
            <person name="Choi C."/>
            <person name="Cichocki N."/>
            <person name="Clum A."/>
            <person name="Copeland A."/>
            <person name="Hainaut M."/>
            <person name="Haridas S."/>
            <person name="Labutti K."/>
            <person name="Lindquist E."/>
            <person name="Lipzen A."/>
            <person name="Khouja H.-R."/>
            <person name="Murat C."/>
            <person name="Ohm R."/>
            <person name="Olson A."/>
            <person name="Spatafora J."/>
            <person name="Veneault-Fourrey C."/>
            <person name="Henrissat B."/>
            <person name="Grigoriev I."/>
            <person name="Martin F."/>
            <person name="Perotto S."/>
        </authorList>
    </citation>
    <scope>NUCLEOTIDE SEQUENCE [LARGE SCALE GENOMIC DNA]</scope>
    <source>
        <strain evidence="2 3">UAMH 7357</strain>
    </source>
</reference>
<protein>
    <submittedName>
        <fullName evidence="2">Uncharacterized protein</fullName>
    </submittedName>
</protein>
<keyword evidence="3" id="KW-1185">Reference proteome</keyword>
<accession>A0A2J6Q1W6</accession>
<dbReference type="EMBL" id="KZ613485">
    <property type="protein sequence ID" value="PMD20269.1"/>
    <property type="molecule type" value="Genomic_DNA"/>
</dbReference>
<evidence type="ECO:0000313" key="3">
    <source>
        <dbReference type="Proteomes" id="UP000235672"/>
    </source>
</evidence>
<evidence type="ECO:0000256" key="1">
    <source>
        <dbReference type="SAM" id="MobiDB-lite"/>
    </source>
</evidence>
<dbReference type="Proteomes" id="UP000235672">
    <property type="component" value="Unassembled WGS sequence"/>
</dbReference>
<gene>
    <name evidence="2" type="ORF">NA56DRAFT_689761</name>
</gene>